<dbReference type="Pfam" id="PF00582">
    <property type="entry name" value="Usp"/>
    <property type="match status" value="2"/>
</dbReference>
<comment type="similarity">
    <text evidence="1">Belongs to the universal stress protein A family.</text>
</comment>
<keyword evidence="4" id="KW-1185">Reference proteome</keyword>
<organism evidence="3 4">
    <name type="scientific">Echinicola soli</name>
    <dbReference type="NCBI Taxonomy" id="2591634"/>
    <lineage>
        <taxon>Bacteria</taxon>
        <taxon>Pseudomonadati</taxon>
        <taxon>Bacteroidota</taxon>
        <taxon>Cytophagia</taxon>
        <taxon>Cytophagales</taxon>
        <taxon>Cyclobacteriaceae</taxon>
        <taxon>Echinicola</taxon>
    </lineage>
</organism>
<feature type="domain" description="UspA" evidence="2">
    <location>
        <begin position="149"/>
        <end position="289"/>
    </location>
</feature>
<accession>A0A514CFV6</accession>
<dbReference type="RefSeq" id="WP_141613955.1">
    <property type="nucleotide sequence ID" value="NZ_CP041253.1"/>
</dbReference>
<dbReference type="InterPro" id="IPR014729">
    <property type="entry name" value="Rossmann-like_a/b/a_fold"/>
</dbReference>
<reference evidence="3 4" key="1">
    <citation type="submission" date="2019-06" db="EMBL/GenBank/DDBJ databases">
        <title>Echinicola alkalisoli sp. nov. isolated from saline soil.</title>
        <authorList>
            <person name="Sun J.-Q."/>
            <person name="Xu L."/>
        </authorList>
    </citation>
    <scope>NUCLEOTIDE SEQUENCE [LARGE SCALE GENOMIC DNA]</scope>
    <source>
        <strain evidence="3 4">LN3S3</strain>
    </source>
</reference>
<feature type="domain" description="UspA" evidence="2">
    <location>
        <begin position="7"/>
        <end position="139"/>
    </location>
</feature>
<name>A0A514CFV6_9BACT</name>
<evidence type="ECO:0000313" key="4">
    <source>
        <dbReference type="Proteomes" id="UP000316614"/>
    </source>
</evidence>
<dbReference type="PANTHER" id="PTHR46268">
    <property type="entry name" value="STRESS RESPONSE PROTEIN NHAX"/>
    <property type="match status" value="1"/>
</dbReference>
<dbReference type="EMBL" id="CP041253">
    <property type="protein sequence ID" value="QDH78701.1"/>
    <property type="molecule type" value="Genomic_DNA"/>
</dbReference>
<dbReference type="Gene3D" id="3.40.50.620">
    <property type="entry name" value="HUPs"/>
    <property type="match status" value="2"/>
</dbReference>
<sequence>MAQNNTALVGLDLTKMDQVILDNIKKVIELLHLKKLYFTHVADNLVLPDDIASTYPNLTTPVDESIEQEIENKIKTLGLPADVEVEVNAEEGDPMDNLLRWSKIKHVDFIVMGRKTALEGSGRLPKRIAQKAPASVFFVTEDMGQNHLEKLLVPIDFSEHTEVVLEKVENFIKEKKGAEIRYMHLYDVPIGYHKTGKSYEEFAEIMKENAKKEFDEMVKKHKIENHPCDFILNKDSIKADDILQDALDRNIDLVVIGSRGRSNSAALLLGSVAERLVEINYKVPMLVIKRQGENMGFLQALLNI</sequence>
<dbReference type="CDD" id="cd00293">
    <property type="entry name" value="USP-like"/>
    <property type="match status" value="2"/>
</dbReference>
<dbReference type="PANTHER" id="PTHR46268:SF6">
    <property type="entry name" value="UNIVERSAL STRESS PROTEIN UP12"/>
    <property type="match status" value="1"/>
</dbReference>
<evidence type="ECO:0000313" key="3">
    <source>
        <dbReference type="EMBL" id="QDH78701.1"/>
    </source>
</evidence>
<evidence type="ECO:0000256" key="1">
    <source>
        <dbReference type="ARBA" id="ARBA00008791"/>
    </source>
</evidence>
<dbReference type="OrthoDB" id="1522996at2"/>
<dbReference type="PRINTS" id="PR01438">
    <property type="entry name" value="UNVRSLSTRESS"/>
</dbReference>
<proteinExistence type="inferred from homology"/>
<dbReference type="InterPro" id="IPR006015">
    <property type="entry name" value="Universal_stress_UspA"/>
</dbReference>
<dbReference type="KEGG" id="echi:FKX85_06485"/>
<dbReference type="AlphaFoldDB" id="A0A514CFV6"/>
<dbReference type="InterPro" id="IPR006016">
    <property type="entry name" value="UspA"/>
</dbReference>
<evidence type="ECO:0000259" key="2">
    <source>
        <dbReference type="Pfam" id="PF00582"/>
    </source>
</evidence>
<dbReference type="Proteomes" id="UP000316614">
    <property type="component" value="Chromosome"/>
</dbReference>
<gene>
    <name evidence="3" type="ORF">FKX85_06485</name>
</gene>
<dbReference type="SUPFAM" id="SSF52402">
    <property type="entry name" value="Adenine nucleotide alpha hydrolases-like"/>
    <property type="match status" value="2"/>
</dbReference>
<protein>
    <submittedName>
        <fullName evidence="3">Universal stress protein</fullName>
    </submittedName>
</protein>